<dbReference type="InterPro" id="IPR036388">
    <property type="entry name" value="WH-like_DNA-bd_sf"/>
</dbReference>
<dbReference type="InterPro" id="IPR039422">
    <property type="entry name" value="MarR/SlyA-like"/>
</dbReference>
<protein>
    <submittedName>
        <fullName evidence="2">HTH-type transcriptional repressor NicR</fullName>
    </submittedName>
</protein>
<evidence type="ECO:0000313" key="3">
    <source>
        <dbReference type="Proteomes" id="UP001342418"/>
    </source>
</evidence>
<dbReference type="InterPro" id="IPR000835">
    <property type="entry name" value="HTH_MarR-typ"/>
</dbReference>
<dbReference type="Pfam" id="PF12802">
    <property type="entry name" value="MarR_2"/>
    <property type="match status" value="1"/>
</dbReference>
<organism evidence="2 3">
    <name type="scientific">Nitratireductor thuwali</name>
    <dbReference type="NCBI Taxonomy" id="2267699"/>
    <lineage>
        <taxon>Bacteria</taxon>
        <taxon>Pseudomonadati</taxon>
        <taxon>Pseudomonadota</taxon>
        <taxon>Alphaproteobacteria</taxon>
        <taxon>Hyphomicrobiales</taxon>
        <taxon>Phyllobacteriaceae</taxon>
        <taxon>Nitratireductor</taxon>
    </lineage>
</organism>
<evidence type="ECO:0000313" key="2">
    <source>
        <dbReference type="EMBL" id="UUP17546.1"/>
    </source>
</evidence>
<gene>
    <name evidence="2" type="primary">nicR</name>
    <name evidence="2" type="ORF">NTH_02015</name>
</gene>
<keyword evidence="3" id="KW-1185">Reference proteome</keyword>
<accession>A0ABY5MNY4</accession>
<dbReference type="SUPFAM" id="SSF46785">
    <property type="entry name" value="Winged helix' DNA-binding domain"/>
    <property type="match status" value="1"/>
</dbReference>
<dbReference type="Proteomes" id="UP001342418">
    <property type="component" value="Chromosome"/>
</dbReference>
<dbReference type="PROSITE" id="PS50995">
    <property type="entry name" value="HTH_MARR_2"/>
    <property type="match status" value="1"/>
</dbReference>
<proteinExistence type="predicted"/>
<dbReference type="Gene3D" id="1.10.10.10">
    <property type="entry name" value="Winged helix-like DNA-binding domain superfamily/Winged helix DNA-binding domain"/>
    <property type="match status" value="1"/>
</dbReference>
<dbReference type="SMART" id="SM00347">
    <property type="entry name" value="HTH_MARR"/>
    <property type="match status" value="1"/>
</dbReference>
<sequence length="154" mass="16894">MSLADKPAPPRDSLEAGGEYRLHEQVGFVLRKANQRHLSIFAAHVGDLTPPQFAALARLHEVGETSQNQLGQLIAMDAATIKGVIDRLKKRGLVTLKPHALDRRRLVVGLSDEGRVLVERLLPVAMRITAETLKPLNAREAEIFLKLLGKIADG</sequence>
<dbReference type="RefSeq" id="WP_338529866.1">
    <property type="nucleotide sequence ID" value="NZ_CP030941.1"/>
</dbReference>
<dbReference type="PANTHER" id="PTHR33164">
    <property type="entry name" value="TRANSCRIPTIONAL REGULATOR, MARR FAMILY"/>
    <property type="match status" value="1"/>
</dbReference>
<evidence type="ECO:0000259" key="1">
    <source>
        <dbReference type="PROSITE" id="PS50995"/>
    </source>
</evidence>
<feature type="domain" description="HTH marR-type" evidence="1">
    <location>
        <begin position="23"/>
        <end position="153"/>
    </location>
</feature>
<reference evidence="2 3" key="1">
    <citation type="submission" date="2018-07" db="EMBL/GenBank/DDBJ databases">
        <title>Genome sequence of Nitratireductor thuwali#1536.</title>
        <authorList>
            <person name="Michoud G."/>
            <person name="Merlino G."/>
            <person name="Sefrji F.O."/>
            <person name="Daffonchio D."/>
        </authorList>
    </citation>
    <scope>NUCLEOTIDE SEQUENCE [LARGE SCALE GENOMIC DNA]</scope>
    <source>
        <strain evidence="3">Nit1536</strain>
    </source>
</reference>
<dbReference type="InterPro" id="IPR036390">
    <property type="entry name" value="WH_DNA-bd_sf"/>
</dbReference>
<dbReference type="PANTHER" id="PTHR33164:SF95">
    <property type="entry name" value="TRANSCRIPTIONAL REGULATOR"/>
    <property type="match status" value="1"/>
</dbReference>
<name>A0ABY5MNY4_9HYPH</name>
<dbReference type="PRINTS" id="PR00598">
    <property type="entry name" value="HTHMARR"/>
</dbReference>
<dbReference type="EMBL" id="CP030941">
    <property type="protein sequence ID" value="UUP17546.1"/>
    <property type="molecule type" value="Genomic_DNA"/>
</dbReference>